<dbReference type="Pfam" id="PF08281">
    <property type="entry name" value="Sigma70_r4_2"/>
    <property type="match status" value="1"/>
</dbReference>
<evidence type="ECO:0000313" key="8">
    <source>
        <dbReference type="Proteomes" id="UP001218788"/>
    </source>
</evidence>
<evidence type="ECO:0000256" key="2">
    <source>
        <dbReference type="ARBA" id="ARBA00023015"/>
    </source>
</evidence>
<dbReference type="PANTHER" id="PTHR43133:SF63">
    <property type="entry name" value="RNA POLYMERASE SIGMA FACTOR FECI-RELATED"/>
    <property type="match status" value="1"/>
</dbReference>
<dbReference type="InterPro" id="IPR013249">
    <property type="entry name" value="RNA_pol_sigma70_r4_t2"/>
</dbReference>
<dbReference type="Gene3D" id="1.10.1740.10">
    <property type="match status" value="1"/>
</dbReference>
<reference evidence="7 8" key="1">
    <citation type="submission" date="2022-10" db="EMBL/GenBank/DDBJ databases">
        <title>Alteromonas sp. chi3 Genome sequencing.</title>
        <authorList>
            <person name="Park S."/>
        </authorList>
    </citation>
    <scope>NUCLEOTIDE SEQUENCE [LARGE SCALE GENOMIC DNA]</scope>
    <source>
        <strain evidence="8">chi3</strain>
    </source>
</reference>
<dbReference type="InterPro" id="IPR014284">
    <property type="entry name" value="RNA_pol_sigma-70_dom"/>
</dbReference>
<protein>
    <submittedName>
        <fullName evidence="7">RNA polymerase sigma factor</fullName>
    </submittedName>
</protein>
<dbReference type="Pfam" id="PF04542">
    <property type="entry name" value="Sigma70_r2"/>
    <property type="match status" value="1"/>
</dbReference>
<keyword evidence="3" id="KW-0731">Sigma factor</keyword>
<sequence>MQPSININWQGISAADAEQLRTALKAFIYGLTHDSTQADDIYQETLLRTGRSTRFAELDNPLAYMITVAKSVLYDFQRKRTPNAVDIDSIDNESASDGPELAYLNQQKLACVERILSAMSPLRRQVFLLRRVDGMSRDDIAASLNISVEAVKKHLTRAMVELTLKLEEAGWTTNN</sequence>
<keyword evidence="4" id="KW-0804">Transcription</keyword>
<dbReference type="PANTHER" id="PTHR43133">
    <property type="entry name" value="RNA POLYMERASE ECF-TYPE SIGMA FACTO"/>
    <property type="match status" value="1"/>
</dbReference>
<dbReference type="NCBIfam" id="TIGR02937">
    <property type="entry name" value="sigma70-ECF"/>
    <property type="match status" value="1"/>
</dbReference>
<dbReference type="InterPro" id="IPR013325">
    <property type="entry name" value="RNA_pol_sigma_r2"/>
</dbReference>
<dbReference type="CDD" id="cd06171">
    <property type="entry name" value="Sigma70_r4"/>
    <property type="match status" value="1"/>
</dbReference>
<keyword evidence="2" id="KW-0805">Transcription regulation</keyword>
<proteinExistence type="inferred from homology"/>
<evidence type="ECO:0000259" key="5">
    <source>
        <dbReference type="Pfam" id="PF04542"/>
    </source>
</evidence>
<dbReference type="InterPro" id="IPR036388">
    <property type="entry name" value="WH-like_DNA-bd_sf"/>
</dbReference>
<dbReference type="Gene3D" id="1.10.10.10">
    <property type="entry name" value="Winged helix-like DNA-binding domain superfamily/Winged helix DNA-binding domain"/>
    <property type="match status" value="1"/>
</dbReference>
<evidence type="ECO:0000256" key="1">
    <source>
        <dbReference type="ARBA" id="ARBA00010641"/>
    </source>
</evidence>
<keyword evidence="8" id="KW-1185">Reference proteome</keyword>
<dbReference type="RefSeq" id="WP_273639734.1">
    <property type="nucleotide sequence ID" value="NZ_JAQQXP010000001.1"/>
</dbReference>
<accession>A0ABT5L4M1</accession>
<evidence type="ECO:0000313" key="7">
    <source>
        <dbReference type="EMBL" id="MDC8830812.1"/>
    </source>
</evidence>
<evidence type="ECO:0000256" key="3">
    <source>
        <dbReference type="ARBA" id="ARBA00023082"/>
    </source>
</evidence>
<organism evidence="7 8">
    <name type="scientific">Alteromonas gilva</name>
    <dbReference type="NCBI Taxonomy" id="2987522"/>
    <lineage>
        <taxon>Bacteria</taxon>
        <taxon>Pseudomonadati</taxon>
        <taxon>Pseudomonadota</taxon>
        <taxon>Gammaproteobacteria</taxon>
        <taxon>Alteromonadales</taxon>
        <taxon>Alteromonadaceae</taxon>
        <taxon>Alteromonas/Salinimonas group</taxon>
        <taxon>Alteromonas</taxon>
    </lineage>
</organism>
<dbReference type="InterPro" id="IPR013324">
    <property type="entry name" value="RNA_pol_sigma_r3/r4-like"/>
</dbReference>
<feature type="domain" description="RNA polymerase sigma factor 70 region 4 type 2" evidence="6">
    <location>
        <begin position="110"/>
        <end position="162"/>
    </location>
</feature>
<evidence type="ECO:0000259" key="6">
    <source>
        <dbReference type="Pfam" id="PF08281"/>
    </source>
</evidence>
<evidence type="ECO:0000256" key="4">
    <source>
        <dbReference type="ARBA" id="ARBA00023163"/>
    </source>
</evidence>
<feature type="domain" description="RNA polymerase sigma-70 region 2" evidence="5">
    <location>
        <begin position="18"/>
        <end position="81"/>
    </location>
</feature>
<dbReference type="Proteomes" id="UP001218788">
    <property type="component" value="Unassembled WGS sequence"/>
</dbReference>
<dbReference type="SUPFAM" id="SSF88946">
    <property type="entry name" value="Sigma2 domain of RNA polymerase sigma factors"/>
    <property type="match status" value="1"/>
</dbReference>
<name>A0ABT5L4M1_9ALTE</name>
<dbReference type="SUPFAM" id="SSF88659">
    <property type="entry name" value="Sigma3 and sigma4 domains of RNA polymerase sigma factors"/>
    <property type="match status" value="1"/>
</dbReference>
<dbReference type="InterPro" id="IPR039425">
    <property type="entry name" value="RNA_pol_sigma-70-like"/>
</dbReference>
<comment type="similarity">
    <text evidence="1">Belongs to the sigma-70 factor family. ECF subfamily.</text>
</comment>
<gene>
    <name evidence="7" type="ORF">OIK42_08565</name>
</gene>
<comment type="caution">
    <text evidence="7">The sequence shown here is derived from an EMBL/GenBank/DDBJ whole genome shotgun (WGS) entry which is preliminary data.</text>
</comment>
<dbReference type="InterPro" id="IPR007627">
    <property type="entry name" value="RNA_pol_sigma70_r2"/>
</dbReference>
<dbReference type="EMBL" id="JAQQXP010000001">
    <property type="protein sequence ID" value="MDC8830812.1"/>
    <property type="molecule type" value="Genomic_DNA"/>
</dbReference>